<dbReference type="STRING" id="224129.A0A1W4WT15"/>
<evidence type="ECO:0000256" key="12">
    <source>
        <dbReference type="ARBA" id="ARBA00022989"/>
    </source>
</evidence>
<dbReference type="GO" id="GO:0042277">
    <property type="term" value="F:peptide binding"/>
    <property type="evidence" value="ECO:0007669"/>
    <property type="project" value="TreeGrafter"/>
</dbReference>
<dbReference type="InterPro" id="IPR001930">
    <property type="entry name" value="Peptidase_M1"/>
</dbReference>
<evidence type="ECO:0000256" key="15">
    <source>
        <dbReference type="ARBA" id="ARBA00023180"/>
    </source>
</evidence>
<dbReference type="InterPro" id="IPR042097">
    <property type="entry name" value="Aminopeptidase_N-like_N_sf"/>
</dbReference>
<keyword evidence="16" id="KW-0449">Lipoprotein</keyword>
<evidence type="ECO:0000256" key="3">
    <source>
        <dbReference type="ARBA" id="ARBA00010136"/>
    </source>
</evidence>
<name>A0A1W4WT15_AGRPL</name>
<evidence type="ECO:0000313" key="23">
    <source>
        <dbReference type="Proteomes" id="UP000192223"/>
    </source>
</evidence>
<feature type="binding site" evidence="17">
    <location>
        <position position="455"/>
    </location>
    <ligand>
        <name>Zn(2+)</name>
        <dbReference type="ChEBI" id="CHEBI:29105"/>
        <note>catalytic</note>
    </ligand>
</feature>
<feature type="binding site" evidence="17">
    <location>
        <position position="459"/>
    </location>
    <ligand>
        <name>Zn(2+)</name>
        <dbReference type="ChEBI" id="CHEBI:29105"/>
        <note>catalytic</note>
    </ligand>
</feature>
<keyword evidence="10 17" id="KW-0862">Zinc</keyword>
<evidence type="ECO:0000256" key="13">
    <source>
        <dbReference type="ARBA" id="ARBA00023049"/>
    </source>
</evidence>
<evidence type="ECO:0000256" key="18">
    <source>
        <dbReference type="PIRSR" id="PIRSR634016-4"/>
    </source>
</evidence>
<organism evidence="23 25">
    <name type="scientific">Agrilus planipennis</name>
    <name type="common">Emerald ash borer</name>
    <name type="synonym">Agrilus marcopoli</name>
    <dbReference type="NCBI Taxonomy" id="224129"/>
    <lineage>
        <taxon>Eukaryota</taxon>
        <taxon>Metazoa</taxon>
        <taxon>Ecdysozoa</taxon>
        <taxon>Arthropoda</taxon>
        <taxon>Hexapoda</taxon>
        <taxon>Insecta</taxon>
        <taxon>Pterygota</taxon>
        <taxon>Neoptera</taxon>
        <taxon>Endopterygota</taxon>
        <taxon>Coleoptera</taxon>
        <taxon>Polyphaga</taxon>
        <taxon>Elateriformia</taxon>
        <taxon>Buprestoidea</taxon>
        <taxon>Buprestidae</taxon>
        <taxon>Agrilinae</taxon>
        <taxon>Agrilus</taxon>
    </lineage>
</organism>
<evidence type="ECO:0000256" key="11">
    <source>
        <dbReference type="ARBA" id="ARBA00022968"/>
    </source>
</evidence>
<dbReference type="Gene3D" id="2.60.40.1730">
    <property type="entry name" value="tricorn interacting facor f3 domain"/>
    <property type="match status" value="1"/>
</dbReference>
<comment type="similarity">
    <text evidence="3">Belongs to the peptidase M1 family.</text>
</comment>
<evidence type="ECO:0000256" key="16">
    <source>
        <dbReference type="ARBA" id="ARBA00023288"/>
    </source>
</evidence>
<dbReference type="OrthoDB" id="6750768at2759"/>
<evidence type="ECO:0000256" key="7">
    <source>
        <dbReference type="ARBA" id="ARBA00022692"/>
    </source>
</evidence>
<dbReference type="InterPro" id="IPR024571">
    <property type="entry name" value="ERAP1-like_C_dom"/>
</dbReference>
<dbReference type="GO" id="GO:0006508">
    <property type="term" value="P:proteolysis"/>
    <property type="evidence" value="ECO:0007669"/>
    <property type="project" value="UniProtKB-KW"/>
</dbReference>
<evidence type="ECO:0000256" key="8">
    <source>
        <dbReference type="ARBA" id="ARBA00022723"/>
    </source>
</evidence>
<dbReference type="GeneID" id="108738228"/>
<dbReference type="GO" id="GO:0070006">
    <property type="term" value="F:metalloaminopeptidase activity"/>
    <property type="evidence" value="ECO:0007669"/>
    <property type="project" value="TreeGrafter"/>
</dbReference>
<evidence type="ECO:0000313" key="24">
    <source>
        <dbReference type="RefSeq" id="XP_018327040.1"/>
    </source>
</evidence>
<keyword evidence="13" id="KW-0482">Metalloprotease</keyword>
<evidence type="ECO:0000256" key="1">
    <source>
        <dbReference type="ARBA" id="ARBA00004606"/>
    </source>
</evidence>
<dbReference type="GO" id="GO:0005615">
    <property type="term" value="C:extracellular space"/>
    <property type="evidence" value="ECO:0007669"/>
    <property type="project" value="TreeGrafter"/>
</dbReference>
<dbReference type="FunFam" id="1.25.50.20:FF:000005">
    <property type="entry name" value="Aminopeptidase N-like protein"/>
    <property type="match status" value="1"/>
</dbReference>
<dbReference type="InterPro" id="IPR050344">
    <property type="entry name" value="Peptidase_M1_aminopeptidases"/>
</dbReference>
<dbReference type="Gene3D" id="2.60.40.1910">
    <property type="match status" value="1"/>
</dbReference>
<dbReference type="KEGG" id="apln:108738228"/>
<evidence type="ECO:0000256" key="17">
    <source>
        <dbReference type="PIRSR" id="PIRSR634016-3"/>
    </source>
</evidence>
<gene>
    <name evidence="24 25" type="primary">LOC108738228</name>
</gene>
<dbReference type="Proteomes" id="UP000192223">
    <property type="component" value="Unplaced"/>
</dbReference>
<dbReference type="GO" id="GO:0098552">
    <property type="term" value="C:side of membrane"/>
    <property type="evidence" value="ECO:0007669"/>
    <property type="project" value="UniProtKB-KW"/>
</dbReference>
<keyword evidence="11" id="KW-0735">Signal-anchor</keyword>
<dbReference type="RefSeq" id="XP_018327041.1">
    <property type="nucleotide sequence ID" value="XM_018471539.2"/>
</dbReference>
<feature type="site" description="Transition state stabilizer" evidence="18">
    <location>
        <position position="541"/>
    </location>
</feature>
<comment type="subcellular location">
    <subcellularLocation>
        <location evidence="2">Cell membrane</location>
        <topology evidence="2">Lipid-anchor</topology>
        <topology evidence="2">GPI-anchor</topology>
    </subcellularLocation>
    <subcellularLocation>
        <location evidence="1">Membrane</location>
        <topology evidence="1">Single-pass type II membrane protein</topology>
    </subcellularLocation>
</comment>
<dbReference type="InterPro" id="IPR045357">
    <property type="entry name" value="Aminopeptidase_N-like_N"/>
</dbReference>
<evidence type="ECO:0000259" key="20">
    <source>
        <dbReference type="Pfam" id="PF01433"/>
    </source>
</evidence>
<dbReference type="Pfam" id="PF11838">
    <property type="entry name" value="ERAP1_C"/>
    <property type="match status" value="1"/>
</dbReference>
<keyword evidence="6" id="KW-0645">Protease</keyword>
<keyword evidence="14 19" id="KW-0472">Membrane</keyword>
<feature type="transmembrane region" description="Helical" evidence="19">
    <location>
        <begin position="89"/>
        <end position="110"/>
    </location>
</feature>
<keyword evidence="4 24" id="KW-0031">Aminopeptidase</keyword>
<evidence type="ECO:0000259" key="21">
    <source>
        <dbReference type="Pfam" id="PF11838"/>
    </source>
</evidence>
<evidence type="ECO:0000256" key="5">
    <source>
        <dbReference type="ARBA" id="ARBA00022622"/>
    </source>
</evidence>
<dbReference type="PANTHER" id="PTHR11533:SF299">
    <property type="entry name" value="AMINOPEPTIDASE"/>
    <property type="match status" value="1"/>
</dbReference>
<dbReference type="FunFam" id="1.10.390.10:FF:000006">
    <property type="entry name" value="Puromycin-sensitive aminopeptidase"/>
    <property type="match status" value="1"/>
</dbReference>
<dbReference type="InterPro" id="IPR027268">
    <property type="entry name" value="Peptidase_M4/M1_CTD_sf"/>
</dbReference>
<accession>A0A1W4WT15</accession>
<proteinExistence type="inferred from homology"/>
<sequence>MPQNLLEDSTDAIRLEPLGRLKRNQNGSARQHGGTDEIVQITSYSIRSSNVYNACETDGVTGRESPTGVPHKRNIYEQNGVATCSQKRALIIATAVFTVLLAAAVIIAYAGPQTECSCVGYKNSNYIDEDDNETKPFVPRATNGQVFPWNNIRLPTFVKPIRYNITIHPNLTTLDVKAQISVLFFVEKDTQFIVLHAKNITITDKMVQDKKGNHIRVTKLLEYTGAQQIYFEVKEKFKKKHNYTLNLRYTTKLSRDYKGFYVSSYKNSEGETRYLASTHFQSTFARSAFPCFDEPHLKARFKLSIFRDRFHIALFNTPAVSTEDVGFYMGQGLLRDDFKESVEMSTYLVAFVICDYHNIHLATNTGISVAVYAPSPFISKSNFSLITAVHVMEFFQHFLDVQYPLPKQDLIVVPGFTGRAMESWGLITYSETAILYDPIETSTAAHQGIAVTIAHKVAHQWFGNLVTMKWWNDLWLSEGMASFLEYQGINNFKPEWKILEQFILDKTQPALALDALSSSHPISVTVHDPKEIEAIFDSISYSKGAAIVYMLASSLNYETLQNGLRDYLTTYQYSNADINDLWSTLSRNTNESLEIKTIMDTWTQQMGFPVVYIRREENQFVAIQERFLLTTEQANNSTKTNPFSPYEYKWYLPLTYFTDMEHDKVYSVWMNMTDVRFEINSSVSWIKANVNQTGFYRVMYEMDVWYKIINQLKRNHTLFNAADRAQLIDDVFTLCRAGLLNASVVLDLTSYLVRERDYVPWATAIRHFKTWSQLLSESLAYKVFIQYMLTLLSPIAKYVGWNNRGTHLEKLTRAEILLSAVYYGLNETVTRAKKQFKSWILGNETILADLKEIVYSAGIKFGGQSEWQHCWDVYNTTTIASEKKLLLKALGGASDPWLLQRYLMKTLDPQQIKAQDVKVVLAVVAANPEGRLLAWRHLKAYWPTMHSLFANTTFMMGSLISAVTAHLSTQYDYYEVSTYFNGMDVGSSIRALEQSLETIKLNIRWLLTNEENIYHWLQDHIQ</sequence>
<dbReference type="AlphaFoldDB" id="A0A1W4WT15"/>
<keyword evidence="8 17" id="KW-0479">Metal-binding</keyword>
<dbReference type="SUPFAM" id="SSF63737">
    <property type="entry name" value="Leukotriene A4 hydrolase N-terminal domain"/>
    <property type="match status" value="1"/>
</dbReference>
<dbReference type="Gene3D" id="1.25.50.20">
    <property type="match status" value="1"/>
</dbReference>
<dbReference type="RefSeq" id="XP_018327040.1">
    <property type="nucleotide sequence ID" value="XM_018471538.2"/>
</dbReference>
<dbReference type="CDD" id="cd09601">
    <property type="entry name" value="M1_APN-Q_like"/>
    <property type="match status" value="1"/>
</dbReference>
<dbReference type="PRINTS" id="PR00756">
    <property type="entry name" value="ALADIPTASE"/>
</dbReference>
<feature type="domain" description="ERAP1-like C-terminal" evidence="21">
    <location>
        <begin position="685"/>
        <end position="1000"/>
    </location>
</feature>
<dbReference type="GO" id="GO:0005886">
    <property type="term" value="C:plasma membrane"/>
    <property type="evidence" value="ECO:0007669"/>
    <property type="project" value="UniProtKB-SubCell"/>
</dbReference>
<keyword evidence="5" id="KW-0336">GPI-anchor</keyword>
<evidence type="ECO:0000313" key="25">
    <source>
        <dbReference type="RefSeq" id="XP_018327041.1"/>
    </source>
</evidence>
<evidence type="ECO:0000256" key="19">
    <source>
        <dbReference type="SAM" id="Phobius"/>
    </source>
</evidence>
<dbReference type="InterPro" id="IPR034016">
    <property type="entry name" value="M1_APN-typ"/>
</dbReference>
<evidence type="ECO:0000256" key="14">
    <source>
        <dbReference type="ARBA" id="ARBA00023136"/>
    </source>
</evidence>
<evidence type="ECO:0000256" key="6">
    <source>
        <dbReference type="ARBA" id="ARBA00022670"/>
    </source>
</evidence>
<evidence type="ECO:0000259" key="22">
    <source>
        <dbReference type="Pfam" id="PF17900"/>
    </source>
</evidence>
<dbReference type="GO" id="GO:0005737">
    <property type="term" value="C:cytoplasm"/>
    <property type="evidence" value="ECO:0007669"/>
    <property type="project" value="TreeGrafter"/>
</dbReference>
<keyword evidence="15" id="KW-0325">Glycoprotein</keyword>
<keyword evidence="7 19" id="KW-0812">Transmembrane</keyword>
<keyword evidence="23" id="KW-1185">Reference proteome</keyword>
<protein>
    <submittedName>
        <fullName evidence="24 25">Endoplasmic reticulum aminopeptidase 1 isoform X1</fullName>
    </submittedName>
</protein>
<dbReference type="FunFam" id="2.60.40.1910:FF:000003">
    <property type="entry name" value="Aminopeptidase"/>
    <property type="match status" value="1"/>
</dbReference>
<dbReference type="GO" id="GO:0008270">
    <property type="term" value="F:zinc ion binding"/>
    <property type="evidence" value="ECO:0007669"/>
    <property type="project" value="InterPro"/>
</dbReference>
<evidence type="ECO:0000256" key="4">
    <source>
        <dbReference type="ARBA" id="ARBA00022438"/>
    </source>
</evidence>
<feature type="binding site" evidence="17">
    <location>
        <position position="478"/>
    </location>
    <ligand>
        <name>Zn(2+)</name>
        <dbReference type="ChEBI" id="CHEBI:29105"/>
        <note>catalytic</note>
    </ligand>
</feature>
<feature type="domain" description="Aminopeptidase N-like N-terminal" evidence="22">
    <location>
        <begin position="159"/>
        <end position="348"/>
    </location>
</feature>
<dbReference type="Pfam" id="PF01433">
    <property type="entry name" value="Peptidase_M1"/>
    <property type="match status" value="1"/>
</dbReference>
<reference evidence="24 25" key="1">
    <citation type="submission" date="2025-04" db="UniProtKB">
        <authorList>
            <consortium name="RefSeq"/>
        </authorList>
    </citation>
    <scope>IDENTIFICATION</scope>
    <source>
        <tissue evidence="24 25">Entire body</tissue>
    </source>
</reference>
<evidence type="ECO:0000256" key="2">
    <source>
        <dbReference type="ARBA" id="ARBA00004609"/>
    </source>
</evidence>
<dbReference type="FunFam" id="2.60.40.1730:FF:000001">
    <property type="entry name" value="Leucyl-cystinyl aminopeptidase"/>
    <property type="match status" value="1"/>
</dbReference>
<dbReference type="SUPFAM" id="SSF55486">
    <property type="entry name" value="Metalloproteases ('zincins'), catalytic domain"/>
    <property type="match status" value="1"/>
</dbReference>
<dbReference type="Pfam" id="PF17900">
    <property type="entry name" value="Peptidase_M1_N"/>
    <property type="match status" value="1"/>
</dbReference>
<feature type="domain" description="Peptidase M1 membrane alanine aminopeptidase" evidence="20">
    <location>
        <begin position="384"/>
        <end position="602"/>
    </location>
</feature>
<dbReference type="GO" id="GO:0043171">
    <property type="term" value="P:peptide catabolic process"/>
    <property type="evidence" value="ECO:0007669"/>
    <property type="project" value="TreeGrafter"/>
</dbReference>
<dbReference type="InterPro" id="IPR014782">
    <property type="entry name" value="Peptidase_M1_dom"/>
</dbReference>
<dbReference type="Gene3D" id="1.10.390.10">
    <property type="entry name" value="Neutral Protease Domain 2"/>
    <property type="match status" value="1"/>
</dbReference>
<keyword evidence="9" id="KW-0378">Hydrolase</keyword>
<keyword evidence="12 19" id="KW-1133">Transmembrane helix</keyword>
<comment type="cofactor">
    <cofactor evidence="17">
        <name>Zn(2+)</name>
        <dbReference type="ChEBI" id="CHEBI:29105"/>
    </cofactor>
    <text evidence="17">Binds 1 zinc ion per subunit.</text>
</comment>
<dbReference type="PANTHER" id="PTHR11533">
    <property type="entry name" value="PROTEASE M1 ZINC METALLOPROTEASE"/>
    <property type="match status" value="1"/>
</dbReference>
<evidence type="ECO:0000256" key="9">
    <source>
        <dbReference type="ARBA" id="ARBA00022801"/>
    </source>
</evidence>
<evidence type="ECO:0000256" key="10">
    <source>
        <dbReference type="ARBA" id="ARBA00022833"/>
    </source>
</evidence>